<dbReference type="InterPro" id="IPR013783">
    <property type="entry name" value="Ig-like_fold"/>
</dbReference>
<accession>A0A8C0EDY9</accession>
<dbReference type="Proteomes" id="UP000694567">
    <property type="component" value="Unplaced"/>
</dbReference>
<evidence type="ECO:0000313" key="1">
    <source>
        <dbReference type="Ensembl" id="ENSBOBP00000001798.1"/>
    </source>
</evidence>
<dbReference type="SUPFAM" id="SSF48726">
    <property type="entry name" value="Immunoglobulin"/>
    <property type="match status" value="1"/>
</dbReference>
<dbReference type="Ensembl" id="ENSBOBT00000001828.1">
    <property type="protein sequence ID" value="ENSBOBP00000001798.1"/>
    <property type="gene ID" value="ENSBOBG00000001211.1"/>
</dbReference>
<dbReference type="InterPro" id="IPR036179">
    <property type="entry name" value="Ig-like_dom_sf"/>
</dbReference>
<evidence type="ECO:0000313" key="2">
    <source>
        <dbReference type="Proteomes" id="UP000694567"/>
    </source>
</evidence>
<reference evidence="1" key="1">
    <citation type="submission" date="2025-08" db="UniProtKB">
        <authorList>
            <consortium name="Ensembl"/>
        </authorList>
    </citation>
    <scope>IDENTIFICATION</scope>
</reference>
<name>A0A8C0EDY9_BUBBB</name>
<reference evidence="1" key="2">
    <citation type="submission" date="2025-09" db="UniProtKB">
        <authorList>
            <consortium name="Ensembl"/>
        </authorList>
    </citation>
    <scope>IDENTIFICATION</scope>
</reference>
<dbReference type="AlphaFoldDB" id="A0A8C0EDY9"/>
<dbReference type="Gene3D" id="2.60.40.10">
    <property type="entry name" value="Immunoglobulins"/>
    <property type="match status" value="1"/>
</dbReference>
<keyword evidence="2" id="KW-1185">Reference proteome</keyword>
<protein>
    <submittedName>
        <fullName evidence="1">Uncharacterized protein</fullName>
    </submittedName>
</protein>
<proteinExistence type="predicted"/>
<sequence>MLAGTLSAGPGGYQPCAGGKVTGRPELPLQLLGWGWPLAPRRDVLWPAPVESRLPSAAPCPDVIIACTVLNCSLGARGAPSSCIANHFPHHTYQRRAEVFPENGSLLLQHLRLSDSGVYSVRFRLSYQTWRVTLTVKHRGFENLTLHSVNSQFPPCVLPPLLDLCHRSRHETDHGSFVQMTLPQLCCQLCTKYMK</sequence>
<organism evidence="1 2">
    <name type="scientific">Bubo bubo</name>
    <name type="common">Eurasian eagle-owl</name>
    <name type="synonym">Strix bubo</name>
    <dbReference type="NCBI Taxonomy" id="30461"/>
    <lineage>
        <taxon>Eukaryota</taxon>
        <taxon>Metazoa</taxon>
        <taxon>Chordata</taxon>
        <taxon>Craniata</taxon>
        <taxon>Vertebrata</taxon>
        <taxon>Euteleostomi</taxon>
        <taxon>Archelosauria</taxon>
        <taxon>Archosauria</taxon>
        <taxon>Dinosauria</taxon>
        <taxon>Saurischia</taxon>
        <taxon>Theropoda</taxon>
        <taxon>Coelurosauria</taxon>
        <taxon>Aves</taxon>
        <taxon>Neognathae</taxon>
        <taxon>Neoaves</taxon>
        <taxon>Telluraves</taxon>
        <taxon>Strigiformes</taxon>
        <taxon>Strigidae</taxon>
        <taxon>Bubo</taxon>
    </lineage>
</organism>